<gene>
    <name evidence="2" type="ORF">BDV34DRAFT_194791</name>
</gene>
<accession>A0A5N6DL23</accession>
<protein>
    <submittedName>
        <fullName evidence="2">Uncharacterized protein</fullName>
    </submittedName>
</protein>
<evidence type="ECO:0000256" key="1">
    <source>
        <dbReference type="SAM" id="SignalP"/>
    </source>
</evidence>
<feature type="chain" id="PRO_5024952463" evidence="1">
    <location>
        <begin position="19"/>
        <end position="93"/>
    </location>
</feature>
<dbReference type="VEuPathDB" id="FungiDB:BDV34DRAFT_194791"/>
<proteinExistence type="predicted"/>
<evidence type="ECO:0000313" key="3">
    <source>
        <dbReference type="Proteomes" id="UP000326532"/>
    </source>
</evidence>
<sequence length="93" mass="9983">MSVIILIIIVVCILGSYSLRPGDLHKSCCATLSAPVGWASLEMVPNSLAITLVGGYWHVMPSLHDMLSLLTACLKDRSQTNVGQIHLLPIIGD</sequence>
<keyword evidence="1" id="KW-0732">Signal</keyword>
<keyword evidence="3" id="KW-1185">Reference proteome</keyword>
<evidence type="ECO:0000313" key="2">
    <source>
        <dbReference type="EMBL" id="KAB8205828.1"/>
    </source>
</evidence>
<organism evidence="2 3">
    <name type="scientific">Aspergillus parasiticus</name>
    <dbReference type="NCBI Taxonomy" id="5067"/>
    <lineage>
        <taxon>Eukaryota</taxon>
        <taxon>Fungi</taxon>
        <taxon>Dikarya</taxon>
        <taxon>Ascomycota</taxon>
        <taxon>Pezizomycotina</taxon>
        <taxon>Eurotiomycetes</taxon>
        <taxon>Eurotiomycetidae</taxon>
        <taxon>Eurotiales</taxon>
        <taxon>Aspergillaceae</taxon>
        <taxon>Aspergillus</taxon>
        <taxon>Aspergillus subgen. Circumdati</taxon>
    </lineage>
</organism>
<dbReference type="AlphaFoldDB" id="A0A5N6DL23"/>
<dbReference type="Proteomes" id="UP000326532">
    <property type="component" value="Unassembled WGS sequence"/>
</dbReference>
<name>A0A5N6DL23_ASPPA</name>
<reference evidence="2 3" key="1">
    <citation type="submission" date="2019-04" db="EMBL/GenBank/DDBJ databases">
        <title>Fungal friends and foes A comparative genomics study of 23 Aspergillus species from section Flavi.</title>
        <authorList>
            <consortium name="DOE Joint Genome Institute"/>
            <person name="Kjaerbolling I."/>
            <person name="Vesth T.C."/>
            <person name="Frisvad J.C."/>
            <person name="Nybo J.L."/>
            <person name="Theobald S."/>
            <person name="Kildgaard S."/>
            <person name="Petersen T.I."/>
            <person name="Kuo A."/>
            <person name="Sato A."/>
            <person name="Lyhne E.K."/>
            <person name="Kogle M.E."/>
            <person name="Wiebenga A."/>
            <person name="Kun R.S."/>
            <person name="Lubbers R.J."/>
            <person name="Makela M.R."/>
            <person name="Barry K."/>
            <person name="Chovatia M."/>
            <person name="Clum A."/>
            <person name="Daum C."/>
            <person name="Haridas S."/>
            <person name="He G."/>
            <person name="LaButti K."/>
            <person name="Lipzen A."/>
            <person name="Mondo S."/>
            <person name="Pangilinan J."/>
            <person name="Riley R."/>
            <person name="Salamov A."/>
            <person name="Simmons B.A."/>
            <person name="Magnuson J.K."/>
            <person name="Henrissat B."/>
            <person name="Mortensen U.H."/>
            <person name="Larsen T.O."/>
            <person name="De vries R.P."/>
            <person name="Grigoriev I.V."/>
            <person name="Machida M."/>
            <person name="Baker S.E."/>
            <person name="Andersen M.R."/>
        </authorList>
    </citation>
    <scope>NUCLEOTIDE SEQUENCE [LARGE SCALE GENOMIC DNA]</scope>
    <source>
        <strain evidence="2 3">CBS 117618</strain>
    </source>
</reference>
<feature type="signal peptide" evidence="1">
    <location>
        <begin position="1"/>
        <end position="18"/>
    </location>
</feature>
<dbReference type="EMBL" id="ML734967">
    <property type="protein sequence ID" value="KAB8205828.1"/>
    <property type="molecule type" value="Genomic_DNA"/>
</dbReference>